<dbReference type="EMBL" id="GBEZ01020861">
    <property type="protein sequence ID" value="JAC65842.1"/>
    <property type="molecule type" value="Transcribed_RNA"/>
</dbReference>
<name>A0A061QYT0_9CHLO</name>
<dbReference type="AlphaFoldDB" id="A0A061QYT0"/>
<feature type="region of interest" description="Disordered" evidence="1">
    <location>
        <begin position="1"/>
        <end position="40"/>
    </location>
</feature>
<accession>A0A061QYT0</accession>
<evidence type="ECO:0000256" key="1">
    <source>
        <dbReference type="SAM" id="MobiDB-lite"/>
    </source>
</evidence>
<reference evidence="2" key="1">
    <citation type="submission" date="2014-05" db="EMBL/GenBank/DDBJ databases">
        <title>The transcriptome of the halophilic microalga Tetraselmis sp. GSL018 isolated from the Great Salt Lake, Utah.</title>
        <authorList>
            <person name="Jinkerson R.E."/>
            <person name="D'Adamo S."/>
            <person name="Posewitz M.C."/>
        </authorList>
    </citation>
    <scope>NUCLEOTIDE SEQUENCE</scope>
    <source>
        <strain evidence="2">GSL018</strain>
    </source>
</reference>
<feature type="non-terminal residue" evidence="2">
    <location>
        <position position="1"/>
    </location>
</feature>
<organism evidence="2">
    <name type="scientific">Tetraselmis sp. GSL018</name>
    <dbReference type="NCBI Taxonomy" id="582737"/>
    <lineage>
        <taxon>Eukaryota</taxon>
        <taxon>Viridiplantae</taxon>
        <taxon>Chlorophyta</taxon>
        <taxon>core chlorophytes</taxon>
        <taxon>Chlorodendrophyceae</taxon>
        <taxon>Chlorodendrales</taxon>
        <taxon>Chlorodendraceae</taxon>
        <taxon>Tetraselmis</taxon>
    </lineage>
</organism>
<feature type="compositionally biased region" description="Low complexity" evidence="1">
    <location>
        <begin position="1"/>
        <end position="20"/>
    </location>
</feature>
<sequence length="40" mass="4048">AQGPEAAQAGAPDPRAASAPCHRHCGLPRDGDPAPHLVPR</sequence>
<proteinExistence type="predicted"/>
<gene>
    <name evidence="2" type="ORF">TSPGSL018_15130</name>
</gene>
<evidence type="ECO:0000313" key="2">
    <source>
        <dbReference type="EMBL" id="JAC65842.1"/>
    </source>
</evidence>
<protein>
    <submittedName>
        <fullName evidence="2">Uncharacterized protein</fullName>
    </submittedName>
</protein>